<comment type="similarity">
    <text evidence="2">Belongs to the disease resistance NB-LRR family.</text>
</comment>
<dbReference type="GO" id="GO:0005737">
    <property type="term" value="C:cytoplasm"/>
    <property type="evidence" value="ECO:0007669"/>
    <property type="project" value="UniProtKB-SubCell"/>
</dbReference>
<evidence type="ECO:0000256" key="2">
    <source>
        <dbReference type="ARBA" id="ARBA00008894"/>
    </source>
</evidence>
<dbReference type="EMBL" id="WHWC01000014">
    <property type="protein sequence ID" value="KAG8369905.1"/>
    <property type="molecule type" value="Genomic_DNA"/>
</dbReference>
<keyword evidence="5" id="KW-0677">Repeat</keyword>
<sequence length="226" mass="25871">MFFPDDTNRSRIILTTRKNVDDYVDSSRQAHEMHLLNKFQSWNLLREKVFGKENCPPTLVEIGEEIANSCRGLPLAIDVIGGLLRKDKVSKDFWKQVANDVSSAIPEKDEKFSEILSLSYNYLPCYLKPCFLYVGALPEDCEIRASRLLRGLKSIGGDKSFEEAGAKYFYALVDRNLLLVRQHKSNGKVKRYGIHDIFSDLCVRKAGREKFLYVESLQARNVPKNS</sequence>
<keyword evidence="12" id="KW-1185">Reference proteome</keyword>
<dbReference type="PANTHER" id="PTHR23155:SF1152">
    <property type="entry name" value="AAA+ ATPASE DOMAIN-CONTAINING PROTEIN"/>
    <property type="match status" value="1"/>
</dbReference>
<evidence type="ECO:0000256" key="4">
    <source>
        <dbReference type="ARBA" id="ARBA00022614"/>
    </source>
</evidence>
<name>A0AAV6WLY8_9LAMI</name>
<dbReference type="GO" id="GO:0043531">
    <property type="term" value="F:ADP binding"/>
    <property type="evidence" value="ECO:0007669"/>
    <property type="project" value="InterPro"/>
</dbReference>
<organism evidence="11 12">
    <name type="scientific">Buddleja alternifolia</name>
    <dbReference type="NCBI Taxonomy" id="168488"/>
    <lineage>
        <taxon>Eukaryota</taxon>
        <taxon>Viridiplantae</taxon>
        <taxon>Streptophyta</taxon>
        <taxon>Embryophyta</taxon>
        <taxon>Tracheophyta</taxon>
        <taxon>Spermatophyta</taxon>
        <taxon>Magnoliopsida</taxon>
        <taxon>eudicotyledons</taxon>
        <taxon>Gunneridae</taxon>
        <taxon>Pentapetalae</taxon>
        <taxon>asterids</taxon>
        <taxon>lamiids</taxon>
        <taxon>Lamiales</taxon>
        <taxon>Scrophulariaceae</taxon>
        <taxon>Buddlejeae</taxon>
        <taxon>Buddleja</taxon>
    </lineage>
</organism>
<dbReference type="AlphaFoldDB" id="A0AAV6WLY8"/>
<keyword evidence="8" id="KW-0067">ATP-binding</keyword>
<dbReference type="Gene3D" id="1.10.10.10">
    <property type="entry name" value="Winged helix-like DNA-binding domain superfamily/Winged helix DNA-binding domain"/>
    <property type="match status" value="1"/>
</dbReference>
<dbReference type="InterPro" id="IPR058922">
    <property type="entry name" value="WHD_DRP"/>
</dbReference>
<reference evidence="11" key="1">
    <citation type="submission" date="2019-10" db="EMBL/GenBank/DDBJ databases">
        <authorList>
            <person name="Zhang R."/>
            <person name="Pan Y."/>
            <person name="Wang J."/>
            <person name="Ma R."/>
            <person name="Yu S."/>
        </authorList>
    </citation>
    <scope>NUCLEOTIDE SEQUENCE</scope>
    <source>
        <strain evidence="11">LA-IB0</strain>
        <tissue evidence="11">Leaf</tissue>
    </source>
</reference>
<evidence type="ECO:0000256" key="6">
    <source>
        <dbReference type="ARBA" id="ARBA00022741"/>
    </source>
</evidence>
<dbReference type="InterPro" id="IPR042197">
    <property type="entry name" value="Apaf_helical"/>
</dbReference>
<keyword evidence="4" id="KW-0433">Leucine-rich repeat</keyword>
<keyword evidence="3" id="KW-0963">Cytoplasm</keyword>
<comment type="caution">
    <text evidence="11">The sequence shown here is derived from an EMBL/GenBank/DDBJ whole genome shotgun (WGS) entry which is preliminary data.</text>
</comment>
<dbReference type="Pfam" id="PF00931">
    <property type="entry name" value="NB-ARC"/>
    <property type="match status" value="1"/>
</dbReference>
<dbReference type="Proteomes" id="UP000826271">
    <property type="component" value="Unassembled WGS sequence"/>
</dbReference>
<dbReference type="SUPFAM" id="SSF52540">
    <property type="entry name" value="P-loop containing nucleoside triphosphate hydrolases"/>
    <property type="match status" value="1"/>
</dbReference>
<evidence type="ECO:0008006" key="13">
    <source>
        <dbReference type="Google" id="ProtNLM"/>
    </source>
</evidence>
<dbReference type="InterPro" id="IPR002182">
    <property type="entry name" value="NB-ARC"/>
</dbReference>
<dbReference type="InterPro" id="IPR044974">
    <property type="entry name" value="Disease_R_plants"/>
</dbReference>
<feature type="domain" description="NB-ARC" evidence="9">
    <location>
        <begin position="2"/>
        <end position="54"/>
    </location>
</feature>
<evidence type="ECO:0000256" key="3">
    <source>
        <dbReference type="ARBA" id="ARBA00022490"/>
    </source>
</evidence>
<gene>
    <name evidence="11" type="ORF">BUALT_Bualt14G0062000</name>
</gene>
<keyword evidence="7" id="KW-0611">Plant defense</keyword>
<proteinExistence type="inferred from homology"/>
<dbReference type="GO" id="GO:0098542">
    <property type="term" value="P:defense response to other organism"/>
    <property type="evidence" value="ECO:0007669"/>
    <property type="project" value="TreeGrafter"/>
</dbReference>
<dbReference type="Pfam" id="PF23559">
    <property type="entry name" value="WHD_DRP"/>
    <property type="match status" value="1"/>
</dbReference>
<dbReference type="InterPro" id="IPR036388">
    <property type="entry name" value="WH-like_DNA-bd_sf"/>
</dbReference>
<comment type="subcellular location">
    <subcellularLocation>
        <location evidence="1">Cytoplasm</location>
    </subcellularLocation>
</comment>
<keyword evidence="6" id="KW-0547">Nucleotide-binding</keyword>
<evidence type="ECO:0000256" key="1">
    <source>
        <dbReference type="ARBA" id="ARBA00004496"/>
    </source>
</evidence>
<evidence type="ECO:0000313" key="11">
    <source>
        <dbReference type="EMBL" id="KAG8369905.1"/>
    </source>
</evidence>
<dbReference type="PANTHER" id="PTHR23155">
    <property type="entry name" value="DISEASE RESISTANCE PROTEIN RP"/>
    <property type="match status" value="1"/>
</dbReference>
<evidence type="ECO:0000256" key="7">
    <source>
        <dbReference type="ARBA" id="ARBA00022821"/>
    </source>
</evidence>
<evidence type="ECO:0000259" key="9">
    <source>
        <dbReference type="Pfam" id="PF00931"/>
    </source>
</evidence>
<evidence type="ECO:0000256" key="5">
    <source>
        <dbReference type="ARBA" id="ARBA00022737"/>
    </source>
</evidence>
<protein>
    <recommendedName>
        <fullName evidence="13">NB-ARC domain-containing protein</fullName>
    </recommendedName>
</protein>
<evidence type="ECO:0000259" key="10">
    <source>
        <dbReference type="Pfam" id="PF23559"/>
    </source>
</evidence>
<accession>A0AAV6WLY8</accession>
<evidence type="ECO:0000313" key="12">
    <source>
        <dbReference type="Proteomes" id="UP000826271"/>
    </source>
</evidence>
<dbReference type="InterPro" id="IPR027417">
    <property type="entry name" value="P-loop_NTPase"/>
</dbReference>
<feature type="domain" description="Disease resistance protein winged helix" evidence="10">
    <location>
        <begin position="156"/>
        <end position="202"/>
    </location>
</feature>
<evidence type="ECO:0000256" key="8">
    <source>
        <dbReference type="ARBA" id="ARBA00022840"/>
    </source>
</evidence>
<dbReference type="Gene3D" id="1.10.8.430">
    <property type="entry name" value="Helical domain of apoptotic protease-activating factors"/>
    <property type="match status" value="1"/>
</dbReference>